<dbReference type="GO" id="GO:0000155">
    <property type="term" value="F:phosphorelay sensor kinase activity"/>
    <property type="evidence" value="ECO:0007669"/>
    <property type="project" value="InterPro"/>
</dbReference>
<dbReference type="Pfam" id="PF00672">
    <property type="entry name" value="HAMP"/>
    <property type="match status" value="1"/>
</dbReference>
<keyword evidence="8 11" id="KW-1133">Transmembrane helix</keyword>
<evidence type="ECO:0000256" key="11">
    <source>
        <dbReference type="SAM" id="Phobius"/>
    </source>
</evidence>
<keyword evidence="15" id="KW-1185">Reference proteome</keyword>
<evidence type="ECO:0000259" key="12">
    <source>
        <dbReference type="PROSITE" id="PS50109"/>
    </source>
</evidence>
<dbReference type="FunFam" id="3.30.565.10:FF:000006">
    <property type="entry name" value="Sensor histidine kinase WalK"/>
    <property type="match status" value="1"/>
</dbReference>
<dbReference type="CDD" id="cd06225">
    <property type="entry name" value="HAMP"/>
    <property type="match status" value="1"/>
</dbReference>
<keyword evidence="5" id="KW-0808">Transferase</keyword>
<dbReference type="EMBL" id="CP073767">
    <property type="protein sequence ID" value="UWZ58878.1"/>
    <property type="molecule type" value="Genomic_DNA"/>
</dbReference>
<sequence length="370" mass="38985">MSIPRRLTVRTHLLLGNLALTVTALGVTWAVIALIGPSLFRNHIERGAPLPPEVLDRAETAFHIANLIEVVVAAGVAFLLTLGLSVLVTRPVRRTATAMASTLARLTASDYTARLPVESTVTELAALAVTVNSMAETIQRTEATRRRLLTDLAHEMRTPLATIDGFLEAIQDGIETADPATLAILRQQAQKLTRLADDLKAISAAEEHRLDLTLRPVPVDRLIRDAADALSRAYQAKGVALRVQPAAPTVVHVDAQRINQVLTNLLTNALRHTPAGGQVTLTAGESPGGVQITVRDTGEGIAAEHLPFLFERFYRAHRRTGPGGGSGLGLTISRAIVTAHAGTVTVASAGPGQGTTAQVTLPASPPGSAG</sequence>
<dbReference type="Pfam" id="PF00512">
    <property type="entry name" value="HisKA"/>
    <property type="match status" value="1"/>
</dbReference>
<feature type="domain" description="HAMP" evidence="13">
    <location>
        <begin position="90"/>
        <end position="143"/>
    </location>
</feature>
<dbReference type="PROSITE" id="PS50109">
    <property type="entry name" value="HIS_KIN"/>
    <property type="match status" value="1"/>
</dbReference>
<dbReference type="InterPro" id="IPR036097">
    <property type="entry name" value="HisK_dim/P_sf"/>
</dbReference>
<evidence type="ECO:0000256" key="8">
    <source>
        <dbReference type="ARBA" id="ARBA00022989"/>
    </source>
</evidence>
<dbReference type="KEGG" id="daur:Daura_23545"/>
<dbReference type="CDD" id="cd00075">
    <property type="entry name" value="HATPase"/>
    <property type="match status" value="1"/>
</dbReference>
<keyword evidence="6 11" id="KW-0812">Transmembrane</keyword>
<reference evidence="14" key="1">
    <citation type="submission" date="2021-04" db="EMBL/GenBank/DDBJ databases">
        <title>Dactylosporangium aurantiacum NRRL B-8018 full assembly.</title>
        <authorList>
            <person name="Hartkoorn R.C."/>
            <person name="Beaudoing E."/>
            <person name="Hot D."/>
        </authorList>
    </citation>
    <scope>NUCLEOTIDE SEQUENCE</scope>
    <source>
        <strain evidence="14">NRRL B-8018</strain>
    </source>
</reference>
<dbReference type="Gene3D" id="3.30.565.10">
    <property type="entry name" value="Histidine kinase-like ATPase, C-terminal domain"/>
    <property type="match status" value="1"/>
</dbReference>
<evidence type="ECO:0000256" key="10">
    <source>
        <dbReference type="SAM" id="MobiDB-lite"/>
    </source>
</evidence>
<evidence type="ECO:0000256" key="2">
    <source>
        <dbReference type="ARBA" id="ARBA00004236"/>
    </source>
</evidence>
<dbReference type="InterPro" id="IPR003661">
    <property type="entry name" value="HisK_dim/P_dom"/>
</dbReference>
<dbReference type="SUPFAM" id="SSF55874">
    <property type="entry name" value="ATPase domain of HSP90 chaperone/DNA topoisomerase II/histidine kinase"/>
    <property type="match status" value="1"/>
</dbReference>
<comment type="subcellular location">
    <subcellularLocation>
        <location evidence="2">Cell membrane</location>
    </subcellularLocation>
</comment>
<feature type="domain" description="Histidine kinase" evidence="12">
    <location>
        <begin position="151"/>
        <end position="365"/>
    </location>
</feature>
<dbReference type="SMART" id="SM00388">
    <property type="entry name" value="HisKA"/>
    <property type="match status" value="1"/>
</dbReference>
<feature type="region of interest" description="Disordered" evidence="10">
    <location>
        <begin position="348"/>
        <end position="370"/>
    </location>
</feature>
<evidence type="ECO:0000313" key="15">
    <source>
        <dbReference type="Proteomes" id="UP001058003"/>
    </source>
</evidence>
<evidence type="ECO:0000256" key="6">
    <source>
        <dbReference type="ARBA" id="ARBA00022692"/>
    </source>
</evidence>
<organism evidence="14 15">
    <name type="scientific">Dactylosporangium aurantiacum</name>
    <dbReference type="NCBI Taxonomy" id="35754"/>
    <lineage>
        <taxon>Bacteria</taxon>
        <taxon>Bacillati</taxon>
        <taxon>Actinomycetota</taxon>
        <taxon>Actinomycetes</taxon>
        <taxon>Micromonosporales</taxon>
        <taxon>Micromonosporaceae</taxon>
        <taxon>Dactylosporangium</taxon>
    </lineage>
</organism>
<dbReference type="InterPro" id="IPR004358">
    <property type="entry name" value="Sig_transdc_His_kin-like_C"/>
</dbReference>
<dbReference type="EC" id="2.7.13.3" evidence="3"/>
<dbReference type="InterPro" id="IPR003660">
    <property type="entry name" value="HAMP_dom"/>
</dbReference>
<dbReference type="SUPFAM" id="SSF47384">
    <property type="entry name" value="Homodimeric domain of signal transducing histidine kinase"/>
    <property type="match status" value="1"/>
</dbReference>
<name>A0A9Q9IPJ7_9ACTN</name>
<dbReference type="OrthoDB" id="9786919at2"/>
<feature type="transmembrane region" description="Helical" evidence="11">
    <location>
        <begin position="12"/>
        <end position="40"/>
    </location>
</feature>
<keyword evidence="9" id="KW-0902">Two-component regulatory system</keyword>
<evidence type="ECO:0000313" key="14">
    <source>
        <dbReference type="EMBL" id="UWZ58878.1"/>
    </source>
</evidence>
<keyword evidence="7 14" id="KW-0418">Kinase</keyword>
<keyword evidence="4" id="KW-0597">Phosphoprotein</keyword>
<evidence type="ECO:0000256" key="7">
    <source>
        <dbReference type="ARBA" id="ARBA00022777"/>
    </source>
</evidence>
<evidence type="ECO:0000256" key="4">
    <source>
        <dbReference type="ARBA" id="ARBA00022553"/>
    </source>
</evidence>
<evidence type="ECO:0000256" key="5">
    <source>
        <dbReference type="ARBA" id="ARBA00022679"/>
    </source>
</evidence>
<evidence type="ECO:0000256" key="9">
    <source>
        <dbReference type="ARBA" id="ARBA00023012"/>
    </source>
</evidence>
<evidence type="ECO:0000256" key="1">
    <source>
        <dbReference type="ARBA" id="ARBA00000085"/>
    </source>
</evidence>
<proteinExistence type="predicted"/>
<accession>A0A9Q9IPJ7</accession>
<dbReference type="InterPro" id="IPR005467">
    <property type="entry name" value="His_kinase_dom"/>
</dbReference>
<dbReference type="SMART" id="SM00304">
    <property type="entry name" value="HAMP"/>
    <property type="match status" value="1"/>
</dbReference>
<dbReference type="PANTHER" id="PTHR43547">
    <property type="entry name" value="TWO-COMPONENT HISTIDINE KINASE"/>
    <property type="match status" value="1"/>
</dbReference>
<dbReference type="InterPro" id="IPR036890">
    <property type="entry name" value="HATPase_C_sf"/>
</dbReference>
<dbReference type="PANTHER" id="PTHR43547:SF2">
    <property type="entry name" value="HYBRID SIGNAL TRANSDUCTION HISTIDINE KINASE C"/>
    <property type="match status" value="1"/>
</dbReference>
<dbReference type="PROSITE" id="PS50885">
    <property type="entry name" value="HAMP"/>
    <property type="match status" value="1"/>
</dbReference>
<dbReference type="Gene3D" id="6.10.340.10">
    <property type="match status" value="1"/>
</dbReference>
<protein>
    <recommendedName>
        <fullName evidence="3">histidine kinase</fullName>
        <ecNumber evidence="3">2.7.13.3</ecNumber>
    </recommendedName>
</protein>
<keyword evidence="11" id="KW-0472">Membrane</keyword>
<dbReference type="SMART" id="SM00387">
    <property type="entry name" value="HATPase_c"/>
    <property type="match status" value="1"/>
</dbReference>
<dbReference type="Proteomes" id="UP001058003">
    <property type="component" value="Chromosome"/>
</dbReference>
<dbReference type="InterPro" id="IPR003594">
    <property type="entry name" value="HATPase_dom"/>
</dbReference>
<dbReference type="PRINTS" id="PR00344">
    <property type="entry name" value="BCTRLSENSOR"/>
</dbReference>
<feature type="transmembrane region" description="Helical" evidence="11">
    <location>
        <begin position="60"/>
        <end position="89"/>
    </location>
</feature>
<dbReference type="Gene3D" id="1.10.287.130">
    <property type="match status" value="1"/>
</dbReference>
<dbReference type="CDD" id="cd00082">
    <property type="entry name" value="HisKA"/>
    <property type="match status" value="1"/>
</dbReference>
<comment type="catalytic activity">
    <reaction evidence="1">
        <text>ATP + protein L-histidine = ADP + protein N-phospho-L-histidine.</text>
        <dbReference type="EC" id="2.7.13.3"/>
    </reaction>
</comment>
<evidence type="ECO:0000256" key="3">
    <source>
        <dbReference type="ARBA" id="ARBA00012438"/>
    </source>
</evidence>
<gene>
    <name evidence="14" type="ORF">Daura_23545</name>
</gene>
<dbReference type="Pfam" id="PF02518">
    <property type="entry name" value="HATPase_c"/>
    <property type="match status" value="1"/>
</dbReference>
<evidence type="ECO:0000259" key="13">
    <source>
        <dbReference type="PROSITE" id="PS50885"/>
    </source>
</evidence>
<dbReference type="AlphaFoldDB" id="A0A9Q9IPJ7"/>
<dbReference type="GO" id="GO:0005886">
    <property type="term" value="C:plasma membrane"/>
    <property type="evidence" value="ECO:0007669"/>
    <property type="project" value="UniProtKB-SubCell"/>
</dbReference>
<dbReference type="RefSeq" id="WP_033361566.1">
    <property type="nucleotide sequence ID" value="NZ_CP073767.1"/>
</dbReference>